<name>A0A1F4YDQ6_9BACT</name>
<evidence type="ECO:0000313" key="1">
    <source>
        <dbReference type="EMBL" id="OGC91886.1"/>
    </source>
</evidence>
<evidence type="ECO:0000313" key="2">
    <source>
        <dbReference type="Proteomes" id="UP000178176"/>
    </source>
</evidence>
<dbReference type="Proteomes" id="UP000178176">
    <property type="component" value="Unassembled WGS sequence"/>
</dbReference>
<comment type="caution">
    <text evidence="1">The sequence shown here is derived from an EMBL/GenBank/DDBJ whole genome shotgun (WGS) entry which is preliminary data.</text>
</comment>
<sequence>MTKSQIFQLYLSQNQIAPPENLESILNWIDENKSISFFSWKMFKLGKPDFDTQEAAKFIGPEKKFVDLLKRLDIKFSYIKLIPDELPEYLYAKKFPDSVEFARQVRYFFSTTLIPAKCVLMSNLLKKPGMRKMYDFVFSEVCMNFTKLIDKEKYNKEIKYRNSKSVAKKAFGLFAAESAVIYKYFKNPVLLAGQRSIDTYKYEFFKYPKNRPVLPKLFVI</sequence>
<dbReference type="EMBL" id="MEXH01000027">
    <property type="protein sequence ID" value="OGC91886.1"/>
    <property type="molecule type" value="Genomic_DNA"/>
</dbReference>
<organism evidence="1 2">
    <name type="scientific">Candidatus Amesbacteria bacterium RIFCSPHIGHO2_01_FULL_48_32b</name>
    <dbReference type="NCBI Taxonomy" id="1797253"/>
    <lineage>
        <taxon>Bacteria</taxon>
        <taxon>Candidatus Amesiibacteriota</taxon>
    </lineage>
</organism>
<reference evidence="1 2" key="1">
    <citation type="journal article" date="2016" name="Nat. Commun.">
        <title>Thousands of microbial genomes shed light on interconnected biogeochemical processes in an aquifer system.</title>
        <authorList>
            <person name="Anantharaman K."/>
            <person name="Brown C.T."/>
            <person name="Hug L.A."/>
            <person name="Sharon I."/>
            <person name="Castelle C.J."/>
            <person name="Probst A.J."/>
            <person name="Thomas B.C."/>
            <person name="Singh A."/>
            <person name="Wilkins M.J."/>
            <person name="Karaoz U."/>
            <person name="Brodie E.L."/>
            <person name="Williams K.H."/>
            <person name="Hubbard S.S."/>
            <person name="Banfield J.F."/>
        </authorList>
    </citation>
    <scope>NUCLEOTIDE SEQUENCE [LARGE SCALE GENOMIC DNA]</scope>
</reference>
<protein>
    <submittedName>
        <fullName evidence="1">Uncharacterized protein</fullName>
    </submittedName>
</protein>
<accession>A0A1F4YDQ6</accession>
<proteinExistence type="predicted"/>
<dbReference type="AlphaFoldDB" id="A0A1F4YDQ6"/>
<gene>
    <name evidence="1" type="ORF">A2876_04000</name>
</gene>